<dbReference type="AlphaFoldDB" id="A0AAP1RHY5"/>
<evidence type="ECO:0000256" key="1">
    <source>
        <dbReference type="SAM" id="Phobius"/>
    </source>
</evidence>
<keyword evidence="1" id="KW-1133">Transmembrane helix</keyword>
<keyword evidence="1" id="KW-0812">Transmembrane</keyword>
<gene>
    <name evidence="2" type="ORF">F7645_12335</name>
</gene>
<proteinExistence type="predicted"/>
<keyword evidence="3" id="KW-1185">Reference proteome</keyword>
<name>A0AAP1RHY5_9FLAO</name>
<dbReference type="EMBL" id="WXXV01000028">
    <property type="protein sequence ID" value="MBE7696207.1"/>
    <property type="molecule type" value="Genomic_DNA"/>
</dbReference>
<sequence>MIESIIFMILSFIGIIGFIISIIILLIGLIKKSRKLKMTGMVFLMIPVFCYGIIQLWYKVVIPNSNDNISKDFVGIYSTHKIKSTKFLKRNGLYDKERFLTLKANGMYEFDTIPGVRLWKKGRWESGGMDGEFNFYDENENFIERGSPSGSGNNCGISFGFNPTKKNEDNLRILLKKTDLK</sequence>
<dbReference type="RefSeq" id="WP_145993666.1">
    <property type="nucleotide sequence ID" value="NZ_JAJHTL010000031.1"/>
</dbReference>
<evidence type="ECO:0000313" key="3">
    <source>
        <dbReference type="Proteomes" id="UP000806077"/>
    </source>
</evidence>
<feature type="transmembrane region" description="Helical" evidence="1">
    <location>
        <begin position="41"/>
        <end position="58"/>
    </location>
</feature>
<comment type="caution">
    <text evidence="2">The sequence shown here is derived from an EMBL/GenBank/DDBJ whole genome shotgun (WGS) entry which is preliminary data.</text>
</comment>
<dbReference type="Proteomes" id="UP000806077">
    <property type="component" value="Unassembled WGS sequence"/>
</dbReference>
<accession>A0AAP1RHY5</accession>
<protein>
    <submittedName>
        <fullName evidence="2">Uncharacterized protein</fullName>
    </submittedName>
</protein>
<reference evidence="2 3" key="1">
    <citation type="journal article" date="2020" name="Int. J. Syst. Evol. Microbiol.">
        <title>Tenacibaculum piscium sp. nov., isolated from skin ulcers of sea-farmed fish, and description of Tenacibaculum finnmarkense sp. nov. with subdivision into genomovars finnmarkense and ulcerans.</title>
        <authorList>
            <person name="Olsen A.B."/>
            <person name="Spilsberg B."/>
            <person name="Nilsen H.K."/>
            <person name="Lagesen K."/>
            <person name="Gulla S."/>
            <person name="Avendano-Herrera R."/>
            <person name="Irgang R."/>
            <person name="Duchaud E."/>
            <person name="Colquhoun D.J."/>
        </authorList>
    </citation>
    <scope>NUCLEOTIDE SEQUENCE [LARGE SCALE GENOMIC DNA]</scope>
    <source>
        <strain evidence="2 3">TNO037</strain>
    </source>
</reference>
<organism evidence="2 3">
    <name type="scientific">Tenacibaculum finnmarkense genomovar finnmarkense</name>
    <dbReference type="NCBI Taxonomy" id="1458503"/>
    <lineage>
        <taxon>Bacteria</taxon>
        <taxon>Pseudomonadati</taxon>
        <taxon>Bacteroidota</taxon>
        <taxon>Flavobacteriia</taxon>
        <taxon>Flavobacteriales</taxon>
        <taxon>Flavobacteriaceae</taxon>
        <taxon>Tenacibaculum</taxon>
        <taxon>Tenacibaculum finnmarkense</taxon>
    </lineage>
</organism>
<keyword evidence="1" id="KW-0472">Membrane</keyword>
<evidence type="ECO:0000313" key="2">
    <source>
        <dbReference type="EMBL" id="MBE7696207.1"/>
    </source>
</evidence>
<feature type="transmembrane region" description="Helical" evidence="1">
    <location>
        <begin position="6"/>
        <end position="29"/>
    </location>
</feature>